<dbReference type="AlphaFoldDB" id="A0AAV0IVS5"/>
<dbReference type="GO" id="GO:0005634">
    <property type="term" value="C:nucleus"/>
    <property type="evidence" value="ECO:0007669"/>
    <property type="project" value="UniProtKB-SubCell"/>
</dbReference>
<dbReference type="PROSITE" id="PS51257">
    <property type="entry name" value="PROKAR_LIPOPROTEIN"/>
    <property type="match status" value="1"/>
</dbReference>
<dbReference type="InterPro" id="IPR009057">
    <property type="entry name" value="Homeodomain-like_sf"/>
</dbReference>
<feature type="region of interest" description="Disordered" evidence="3">
    <location>
        <begin position="248"/>
        <end position="267"/>
    </location>
</feature>
<evidence type="ECO:0000256" key="2">
    <source>
        <dbReference type="ARBA" id="ARBA00023242"/>
    </source>
</evidence>
<dbReference type="InterPro" id="IPR001005">
    <property type="entry name" value="SANT/Myb"/>
</dbReference>
<dbReference type="EMBL" id="CAMGYJ010000004">
    <property type="protein sequence ID" value="CAI0401776.1"/>
    <property type="molecule type" value="Genomic_DNA"/>
</dbReference>
<dbReference type="PANTHER" id="PTHR46993">
    <property type="entry name" value="MYB TRANSCRIPTION FACTOR"/>
    <property type="match status" value="1"/>
</dbReference>
<feature type="domain" description="HTH myb-type" evidence="5">
    <location>
        <begin position="452"/>
        <end position="510"/>
    </location>
</feature>
<comment type="caution">
    <text evidence="6">The sequence shown here is derived from an EMBL/GenBank/DDBJ whole genome shotgun (WGS) entry which is preliminary data.</text>
</comment>
<feature type="domain" description="Myb-like" evidence="4">
    <location>
        <begin position="452"/>
        <end position="507"/>
    </location>
</feature>
<evidence type="ECO:0000256" key="3">
    <source>
        <dbReference type="SAM" id="MobiDB-lite"/>
    </source>
</evidence>
<reference evidence="6" key="1">
    <citation type="submission" date="2022-08" db="EMBL/GenBank/DDBJ databases">
        <authorList>
            <person name="Gutierrez-Valencia J."/>
        </authorList>
    </citation>
    <scope>NUCLEOTIDE SEQUENCE</scope>
</reference>
<organism evidence="6 7">
    <name type="scientific">Linum tenue</name>
    <dbReference type="NCBI Taxonomy" id="586396"/>
    <lineage>
        <taxon>Eukaryota</taxon>
        <taxon>Viridiplantae</taxon>
        <taxon>Streptophyta</taxon>
        <taxon>Embryophyta</taxon>
        <taxon>Tracheophyta</taxon>
        <taxon>Spermatophyta</taxon>
        <taxon>Magnoliopsida</taxon>
        <taxon>eudicotyledons</taxon>
        <taxon>Gunneridae</taxon>
        <taxon>Pentapetalae</taxon>
        <taxon>rosids</taxon>
        <taxon>fabids</taxon>
        <taxon>Malpighiales</taxon>
        <taxon>Linaceae</taxon>
        <taxon>Linum</taxon>
    </lineage>
</organism>
<evidence type="ECO:0000256" key="1">
    <source>
        <dbReference type="ARBA" id="ARBA00004123"/>
    </source>
</evidence>
<dbReference type="SUPFAM" id="SSF46689">
    <property type="entry name" value="Homeodomain-like"/>
    <property type="match status" value="1"/>
</dbReference>
<protein>
    <submittedName>
        <fullName evidence="6">Uncharacterized protein</fullName>
    </submittedName>
</protein>
<comment type="subcellular location">
    <subcellularLocation>
        <location evidence="1">Nucleus</location>
    </subcellularLocation>
</comment>
<dbReference type="Gene3D" id="1.10.246.220">
    <property type="match status" value="1"/>
</dbReference>
<gene>
    <name evidence="6" type="ORF">LITE_LOCUS11335</name>
</gene>
<sequence length="510" mass="56889">MAEAREEENRQASGALAMAAACKPDKDISRWLIDFLVRQPIPVHLLEQVISKLGASVVESDWRLKKMLTLKQLQSGISKGSVSEEMLDSLELVEQLDRESGNPIPETIKAAYCAVALECTARGTYFDTVQSIWRGRIENLEKLGRTELLTDELKKVRDDVEAAVWDPNVFNRVLESAKGENASSLVEAYLEEAMAVNGPSFLEIAARRERELKAKAQCSGEDREGFPCEVDDVQDSGAEDAMDTEVAQVPDSGGQPICGAPSADGKVKRRVKRAVPRRHSRRQGRLVSGNPTRKYDTLSTPEVKRVQDALRSSTTELQSVVTDPLPDALHRSRLLIDEAPQNIEISAGNQGVPESHSNNSNPDVPLDKDGAEHVEGPTPSIDESTKELSSRHQNVSKPSLMVRNKTACTYEWDDSIDGSPEETSNADERIVLRSPKRGVVLPLPKDDGANNLPRRKKKRWSVEEEYALREGVNQFGRGRWKVILNSRREVFVERNEVDLKDKWRNMTAHE</sequence>
<evidence type="ECO:0000259" key="5">
    <source>
        <dbReference type="PROSITE" id="PS51294"/>
    </source>
</evidence>
<evidence type="ECO:0000313" key="7">
    <source>
        <dbReference type="Proteomes" id="UP001154282"/>
    </source>
</evidence>
<dbReference type="PROSITE" id="PS50090">
    <property type="entry name" value="MYB_LIKE"/>
    <property type="match status" value="1"/>
</dbReference>
<dbReference type="CDD" id="cd11660">
    <property type="entry name" value="SANT_TRF"/>
    <property type="match status" value="1"/>
</dbReference>
<dbReference type="Proteomes" id="UP001154282">
    <property type="component" value="Unassembled WGS sequence"/>
</dbReference>
<dbReference type="PROSITE" id="PS51294">
    <property type="entry name" value="HTH_MYB"/>
    <property type="match status" value="1"/>
</dbReference>
<proteinExistence type="predicted"/>
<feature type="region of interest" description="Disordered" evidence="3">
    <location>
        <begin position="347"/>
        <end position="395"/>
    </location>
</feature>
<name>A0AAV0IVS5_9ROSI</name>
<accession>A0AAV0IVS5</accession>
<dbReference type="PANTHER" id="PTHR46993:SF6">
    <property type="entry name" value="MYB TRANSCRIPTION FACTOR"/>
    <property type="match status" value="1"/>
</dbReference>
<feature type="compositionally biased region" description="Basic residues" evidence="3">
    <location>
        <begin position="274"/>
        <end position="284"/>
    </location>
</feature>
<feature type="region of interest" description="Disordered" evidence="3">
    <location>
        <begin position="274"/>
        <end position="303"/>
    </location>
</feature>
<feature type="compositionally biased region" description="Basic and acidic residues" evidence="3">
    <location>
        <begin position="365"/>
        <end position="375"/>
    </location>
</feature>
<evidence type="ECO:0000259" key="4">
    <source>
        <dbReference type="PROSITE" id="PS50090"/>
    </source>
</evidence>
<dbReference type="InterPro" id="IPR017930">
    <property type="entry name" value="Myb_dom"/>
</dbReference>
<keyword evidence="2" id="KW-0539">Nucleus</keyword>
<dbReference type="SMART" id="SM00717">
    <property type="entry name" value="SANT"/>
    <property type="match status" value="1"/>
</dbReference>
<keyword evidence="7" id="KW-1185">Reference proteome</keyword>
<dbReference type="Pfam" id="PF00249">
    <property type="entry name" value="Myb_DNA-binding"/>
    <property type="match status" value="1"/>
</dbReference>
<evidence type="ECO:0000313" key="6">
    <source>
        <dbReference type="EMBL" id="CAI0401776.1"/>
    </source>
</evidence>